<feature type="region of interest" description="Disordered" evidence="10">
    <location>
        <begin position="1"/>
        <end position="58"/>
    </location>
</feature>
<dbReference type="InterPro" id="IPR004101">
    <property type="entry name" value="Mur_ligase_C"/>
</dbReference>
<evidence type="ECO:0000256" key="4">
    <source>
        <dbReference type="ARBA" id="ARBA00022723"/>
    </source>
</evidence>
<dbReference type="SUPFAM" id="SSF53244">
    <property type="entry name" value="MurD-like peptide ligases, peptide-binding domain"/>
    <property type="match status" value="1"/>
</dbReference>
<keyword evidence="14" id="KW-1185">Reference proteome</keyword>
<dbReference type="InterPro" id="IPR013221">
    <property type="entry name" value="Mur_ligase_cen"/>
</dbReference>
<evidence type="ECO:0000259" key="11">
    <source>
        <dbReference type="Pfam" id="PF02875"/>
    </source>
</evidence>
<dbReference type="InterPro" id="IPR001645">
    <property type="entry name" value="Folylpolyglutamate_synth"/>
</dbReference>
<accession>A0ABV3HP11</accession>
<protein>
    <recommendedName>
        <fullName evidence="2">tetrahydrofolate synthase</fullName>
        <ecNumber evidence="2">6.3.2.17</ecNumber>
    </recommendedName>
    <alternativeName>
        <fullName evidence="8">Tetrahydrofolylpolyglutamate synthase</fullName>
    </alternativeName>
</protein>
<dbReference type="InterPro" id="IPR036565">
    <property type="entry name" value="Mur-like_cat_sf"/>
</dbReference>
<dbReference type="Gene3D" id="3.90.190.20">
    <property type="entry name" value="Mur ligase, C-terminal domain"/>
    <property type="match status" value="1"/>
</dbReference>
<dbReference type="RefSeq" id="WP_364588831.1">
    <property type="nucleotide sequence ID" value="NZ_JBFAQK010000004.1"/>
</dbReference>
<evidence type="ECO:0000256" key="3">
    <source>
        <dbReference type="ARBA" id="ARBA00022598"/>
    </source>
</evidence>
<evidence type="ECO:0000259" key="12">
    <source>
        <dbReference type="Pfam" id="PF08245"/>
    </source>
</evidence>
<evidence type="ECO:0000256" key="8">
    <source>
        <dbReference type="ARBA" id="ARBA00030592"/>
    </source>
</evidence>
<keyword evidence="6" id="KW-0067">ATP-binding</keyword>
<evidence type="ECO:0000313" key="14">
    <source>
        <dbReference type="Proteomes" id="UP001552521"/>
    </source>
</evidence>
<comment type="catalytic activity">
    <reaction evidence="9">
        <text>(6S)-5,6,7,8-tetrahydrofolyl-(gamma-L-Glu)(n) + L-glutamate + ATP = (6S)-5,6,7,8-tetrahydrofolyl-(gamma-L-Glu)(n+1) + ADP + phosphate + H(+)</text>
        <dbReference type="Rhea" id="RHEA:10580"/>
        <dbReference type="Rhea" id="RHEA-COMP:14738"/>
        <dbReference type="Rhea" id="RHEA-COMP:14740"/>
        <dbReference type="ChEBI" id="CHEBI:15378"/>
        <dbReference type="ChEBI" id="CHEBI:29985"/>
        <dbReference type="ChEBI" id="CHEBI:30616"/>
        <dbReference type="ChEBI" id="CHEBI:43474"/>
        <dbReference type="ChEBI" id="CHEBI:141005"/>
        <dbReference type="ChEBI" id="CHEBI:456216"/>
        <dbReference type="EC" id="6.3.2.17"/>
    </reaction>
</comment>
<evidence type="ECO:0000256" key="2">
    <source>
        <dbReference type="ARBA" id="ARBA00013025"/>
    </source>
</evidence>
<evidence type="ECO:0000256" key="5">
    <source>
        <dbReference type="ARBA" id="ARBA00022741"/>
    </source>
</evidence>
<proteinExistence type="inferred from homology"/>
<dbReference type="NCBIfam" id="TIGR01499">
    <property type="entry name" value="folC"/>
    <property type="match status" value="1"/>
</dbReference>
<feature type="domain" description="Mur ligase C-terminal" evidence="11">
    <location>
        <begin position="362"/>
        <end position="488"/>
    </location>
</feature>
<evidence type="ECO:0000256" key="10">
    <source>
        <dbReference type="SAM" id="MobiDB-lite"/>
    </source>
</evidence>
<evidence type="ECO:0000256" key="1">
    <source>
        <dbReference type="ARBA" id="ARBA00008276"/>
    </source>
</evidence>
<dbReference type="SUPFAM" id="SSF53623">
    <property type="entry name" value="MurD-like peptide ligases, catalytic domain"/>
    <property type="match status" value="1"/>
</dbReference>
<evidence type="ECO:0000256" key="7">
    <source>
        <dbReference type="ARBA" id="ARBA00022842"/>
    </source>
</evidence>
<name>A0ABV3HP11_9ACTN</name>
<comment type="similarity">
    <text evidence="1">Belongs to the folylpolyglutamate synthase family.</text>
</comment>
<dbReference type="PANTHER" id="PTHR11136">
    <property type="entry name" value="FOLYLPOLYGLUTAMATE SYNTHASE-RELATED"/>
    <property type="match status" value="1"/>
</dbReference>
<evidence type="ECO:0000256" key="9">
    <source>
        <dbReference type="ARBA" id="ARBA00047493"/>
    </source>
</evidence>
<dbReference type="InterPro" id="IPR018109">
    <property type="entry name" value="Folylpolyglutamate_synth_CS"/>
</dbReference>
<dbReference type="Proteomes" id="UP001552521">
    <property type="component" value="Unassembled WGS sequence"/>
</dbReference>
<dbReference type="PANTHER" id="PTHR11136:SF0">
    <property type="entry name" value="DIHYDROFOLATE SYNTHETASE-RELATED"/>
    <property type="match status" value="1"/>
</dbReference>
<feature type="domain" description="Mur ligase central" evidence="12">
    <location>
        <begin position="105"/>
        <end position="332"/>
    </location>
</feature>
<keyword evidence="7" id="KW-0460">Magnesium</keyword>
<evidence type="ECO:0000313" key="13">
    <source>
        <dbReference type="EMBL" id="MEV4680305.1"/>
    </source>
</evidence>
<gene>
    <name evidence="13" type="ORF">AB0K36_05885</name>
</gene>
<dbReference type="Gene3D" id="3.40.1190.10">
    <property type="entry name" value="Mur-like, catalytic domain"/>
    <property type="match status" value="1"/>
</dbReference>
<sequence>MSEQPDAFDESDAFDEIVDAETDRDPDLAVIEAGSRTLRAQAGSPQADQVPSRPADPEVDRALREVEADLATRWGETKLEPSVARIEALMDVLGEPQRAYPSVHITGTNGKTSTARMIEALFSAFDLRTGRYTSPHVQSITERISLDGAPIDAERFIETYNDIKPYVEMVDARQEYRLSFFEVLTGMAYAAFADAPVDVAVVEVGMGGSWDATNVIDGSVAVVTPIDLDHTDRLGTTPAEIAAEKAGIIKQGATVILAQQPVDAAQVMLKRAVEADATVAREGMEFGVASREVAVGGQLLTLRGLGGEYEQIFLPLYGAHQAHNAAVALAAVEAFFGVGAGDARTLDADTIRKAFATVASPGRLEVVRRSPTVVLDAAHNPAGARAAAAAVTESFGFSRLIGVVGASDDKDVRGFLEAFEPIFHEIVVTQNSSHRAMNADALAAVAVEVFGDDRVVVEPRLDDALEAAITLAEEESEFAGAGVLVTGSVITVGEARLLLGKG</sequence>
<keyword evidence="4" id="KW-0479">Metal-binding</keyword>
<feature type="compositionally biased region" description="Acidic residues" evidence="10">
    <location>
        <begin position="1"/>
        <end position="20"/>
    </location>
</feature>
<keyword evidence="3 13" id="KW-0436">Ligase</keyword>
<dbReference type="NCBIfam" id="NF047860">
    <property type="entry name" value="Tet-DihydfolSynFolCMyb"/>
    <property type="match status" value="1"/>
</dbReference>
<dbReference type="PROSITE" id="PS01012">
    <property type="entry name" value="FOLYLPOLYGLU_SYNT_2"/>
    <property type="match status" value="1"/>
</dbReference>
<reference evidence="13 14" key="1">
    <citation type="submission" date="2024-06" db="EMBL/GenBank/DDBJ databases">
        <title>The Natural Products Discovery Center: Release of the First 8490 Sequenced Strains for Exploring Actinobacteria Biosynthetic Diversity.</title>
        <authorList>
            <person name="Kalkreuter E."/>
            <person name="Kautsar S.A."/>
            <person name="Yang D."/>
            <person name="Bader C.D."/>
            <person name="Teijaro C.N."/>
            <person name="Fluegel L."/>
            <person name="Davis C.M."/>
            <person name="Simpson J.R."/>
            <person name="Lauterbach L."/>
            <person name="Steele A.D."/>
            <person name="Gui C."/>
            <person name="Meng S."/>
            <person name="Li G."/>
            <person name="Viehrig K."/>
            <person name="Ye F."/>
            <person name="Su P."/>
            <person name="Kiefer A.F."/>
            <person name="Nichols A."/>
            <person name="Cepeda A.J."/>
            <person name="Yan W."/>
            <person name="Fan B."/>
            <person name="Jiang Y."/>
            <person name="Adhikari A."/>
            <person name="Zheng C.-J."/>
            <person name="Schuster L."/>
            <person name="Cowan T.M."/>
            <person name="Smanski M.J."/>
            <person name="Chevrette M.G."/>
            <person name="De Carvalho L.P.S."/>
            <person name="Shen B."/>
        </authorList>
    </citation>
    <scope>NUCLEOTIDE SEQUENCE [LARGE SCALE GENOMIC DNA]</scope>
    <source>
        <strain evidence="13 14">NPDC049344</strain>
    </source>
</reference>
<dbReference type="Pfam" id="PF08245">
    <property type="entry name" value="Mur_ligase_M"/>
    <property type="match status" value="1"/>
</dbReference>
<dbReference type="GO" id="GO:0016874">
    <property type="term" value="F:ligase activity"/>
    <property type="evidence" value="ECO:0007669"/>
    <property type="project" value="UniProtKB-KW"/>
</dbReference>
<organism evidence="13 14">
    <name type="scientific">Streptomyces kurssanovii</name>
    <dbReference type="NCBI Taxonomy" id="67312"/>
    <lineage>
        <taxon>Bacteria</taxon>
        <taxon>Bacillati</taxon>
        <taxon>Actinomycetota</taxon>
        <taxon>Actinomycetes</taxon>
        <taxon>Kitasatosporales</taxon>
        <taxon>Streptomycetaceae</taxon>
        <taxon>Streptomyces</taxon>
    </lineage>
</organism>
<dbReference type="InterPro" id="IPR036615">
    <property type="entry name" value="Mur_ligase_C_dom_sf"/>
</dbReference>
<dbReference type="Pfam" id="PF02875">
    <property type="entry name" value="Mur_ligase_C"/>
    <property type="match status" value="1"/>
</dbReference>
<comment type="caution">
    <text evidence="13">The sequence shown here is derived from an EMBL/GenBank/DDBJ whole genome shotgun (WGS) entry which is preliminary data.</text>
</comment>
<keyword evidence="5" id="KW-0547">Nucleotide-binding</keyword>
<evidence type="ECO:0000256" key="6">
    <source>
        <dbReference type="ARBA" id="ARBA00022840"/>
    </source>
</evidence>
<dbReference type="EMBL" id="JBFAQK010000004">
    <property type="protein sequence ID" value="MEV4680305.1"/>
    <property type="molecule type" value="Genomic_DNA"/>
</dbReference>
<dbReference type="EC" id="6.3.2.17" evidence="2"/>